<dbReference type="InterPro" id="IPR055934">
    <property type="entry name" value="DUF7512"/>
</dbReference>
<gene>
    <name evidence="2" type="ORF">BN996_01618</name>
</gene>
<dbReference type="Proteomes" id="UP000198902">
    <property type="component" value="Unassembled WGS sequence"/>
</dbReference>
<organism evidence="2 3">
    <name type="scientific">Haloferax massiliensis</name>
    <dbReference type="NCBI Taxonomy" id="1476858"/>
    <lineage>
        <taxon>Archaea</taxon>
        <taxon>Methanobacteriati</taxon>
        <taxon>Methanobacteriota</taxon>
        <taxon>Stenosarchaea group</taxon>
        <taxon>Halobacteria</taxon>
        <taxon>Halobacteriales</taxon>
        <taxon>Haloferacaceae</taxon>
        <taxon>Haloferax</taxon>
    </lineage>
</organism>
<dbReference type="RefSeq" id="WP_167344116.1">
    <property type="nucleotide sequence ID" value="NZ_CABLRR010000002.1"/>
</dbReference>
<dbReference type="AlphaFoldDB" id="A0A0D6JQF7"/>
<dbReference type="OrthoDB" id="255777at2157"/>
<dbReference type="Pfam" id="PF24352">
    <property type="entry name" value="DUF7512"/>
    <property type="match status" value="1"/>
</dbReference>
<keyword evidence="3" id="KW-1185">Reference proteome</keyword>
<dbReference type="EMBL" id="CSTE01000002">
    <property type="protein sequence ID" value="CQR50141.1"/>
    <property type="molecule type" value="Genomic_DNA"/>
</dbReference>
<keyword evidence="1" id="KW-1133">Transmembrane helix</keyword>
<proteinExistence type="predicted"/>
<name>A0A0D6JQF7_9EURY</name>
<evidence type="ECO:0000313" key="3">
    <source>
        <dbReference type="Proteomes" id="UP000198902"/>
    </source>
</evidence>
<keyword evidence="1" id="KW-0812">Transmembrane</keyword>
<evidence type="ECO:0000313" key="2">
    <source>
        <dbReference type="EMBL" id="CQR50141.1"/>
    </source>
</evidence>
<accession>A0A0D6JQF7</accession>
<keyword evidence="1" id="KW-0472">Membrane</keyword>
<reference evidence="3" key="1">
    <citation type="submission" date="2015-03" db="EMBL/GenBank/DDBJ databases">
        <authorList>
            <person name="Urmite Genomes"/>
        </authorList>
    </citation>
    <scope>NUCLEOTIDE SEQUENCE [LARGE SCALE GENOMIC DNA]</scope>
    <source>
        <strain evidence="3">Arc-Hr</strain>
    </source>
</reference>
<sequence length="49" mass="4837">MFGIETLSGNAQAAALVGIVLVEAMVLYVGYGALTAAVGPSVRKAIGGE</sequence>
<protein>
    <submittedName>
        <fullName evidence="2">Uncharacterized protein</fullName>
    </submittedName>
</protein>
<evidence type="ECO:0000256" key="1">
    <source>
        <dbReference type="SAM" id="Phobius"/>
    </source>
</evidence>
<feature type="transmembrane region" description="Helical" evidence="1">
    <location>
        <begin position="12"/>
        <end position="34"/>
    </location>
</feature>